<sequence length="367" mass="41454">MKHFIFFVFMSLFVLEFTPNLAIADTSSEQSQSEVEFQKAVSALKAGDRDLSVSIFTELAEQDHVESQYELATIFFNERGGPKGKGKEAYHWYRLAAEKGHAKAQHKLGLIASVGMFGLKSTEVAIKWYDKAAKQGLVEAQHDLGLFYVKYFTRNYVHSYAWLLNAASNGHATAGRKLKVLSNHMAPHQISEAEKLADMLLRPDSITSKPASLLRWDFKSGIDAYKKEDMNTAFAIIYPLALDGYQEAQYQIALMYEKGEDAPHDEQIAFQWYEKAALRGFPQAQSALGLRYAIGNGVKQDFVQAYTWLSIANAYQDVEASELIEIIDFQLDSSQIKQVEEDVSDWVTNHPKFTPNLNRKGAPRPQF</sequence>
<dbReference type="PANTHER" id="PTHR11102:SF160">
    <property type="entry name" value="ERAD-ASSOCIATED E3 UBIQUITIN-PROTEIN LIGASE COMPONENT HRD3"/>
    <property type="match status" value="1"/>
</dbReference>
<gene>
    <name evidence="2" type="ORF">ACFSKO_08070</name>
</gene>
<dbReference type="InterPro" id="IPR011990">
    <property type="entry name" value="TPR-like_helical_dom_sf"/>
</dbReference>
<name>A0ABW5BLB1_9PROT</name>
<evidence type="ECO:0000313" key="2">
    <source>
        <dbReference type="EMBL" id="MFD2205561.1"/>
    </source>
</evidence>
<dbReference type="InterPro" id="IPR050767">
    <property type="entry name" value="Sel1_AlgK"/>
</dbReference>
<evidence type="ECO:0000313" key="3">
    <source>
        <dbReference type="Proteomes" id="UP001597294"/>
    </source>
</evidence>
<dbReference type="PANTHER" id="PTHR11102">
    <property type="entry name" value="SEL-1-LIKE PROTEIN"/>
    <property type="match status" value="1"/>
</dbReference>
<protein>
    <submittedName>
        <fullName evidence="2">Tetratricopeptide repeat protein</fullName>
    </submittedName>
</protein>
<dbReference type="SMART" id="SM00671">
    <property type="entry name" value="SEL1"/>
    <property type="match status" value="5"/>
</dbReference>
<feature type="chain" id="PRO_5046204731" evidence="1">
    <location>
        <begin position="25"/>
        <end position="367"/>
    </location>
</feature>
<dbReference type="Pfam" id="PF08238">
    <property type="entry name" value="Sel1"/>
    <property type="match status" value="5"/>
</dbReference>
<keyword evidence="1" id="KW-0732">Signal</keyword>
<dbReference type="Proteomes" id="UP001597294">
    <property type="component" value="Unassembled WGS sequence"/>
</dbReference>
<dbReference type="RefSeq" id="WP_380250292.1">
    <property type="nucleotide sequence ID" value="NZ_JBHUII010000004.1"/>
</dbReference>
<dbReference type="InterPro" id="IPR006597">
    <property type="entry name" value="Sel1-like"/>
</dbReference>
<comment type="caution">
    <text evidence="2">The sequence shown here is derived from an EMBL/GenBank/DDBJ whole genome shotgun (WGS) entry which is preliminary data.</text>
</comment>
<reference evidence="3" key="1">
    <citation type="journal article" date="2019" name="Int. J. Syst. Evol. Microbiol.">
        <title>The Global Catalogue of Microorganisms (GCM) 10K type strain sequencing project: providing services to taxonomists for standard genome sequencing and annotation.</title>
        <authorList>
            <consortium name="The Broad Institute Genomics Platform"/>
            <consortium name="The Broad Institute Genome Sequencing Center for Infectious Disease"/>
            <person name="Wu L."/>
            <person name="Ma J."/>
        </authorList>
    </citation>
    <scope>NUCLEOTIDE SEQUENCE [LARGE SCALE GENOMIC DNA]</scope>
    <source>
        <strain evidence="3">CGMCC 4.7192</strain>
    </source>
</reference>
<dbReference type="Gene3D" id="1.25.40.10">
    <property type="entry name" value="Tetratricopeptide repeat domain"/>
    <property type="match status" value="2"/>
</dbReference>
<dbReference type="EMBL" id="JBHUII010000004">
    <property type="protein sequence ID" value="MFD2205561.1"/>
    <property type="molecule type" value="Genomic_DNA"/>
</dbReference>
<dbReference type="SUPFAM" id="SSF81901">
    <property type="entry name" value="HCP-like"/>
    <property type="match status" value="2"/>
</dbReference>
<accession>A0ABW5BLB1</accession>
<evidence type="ECO:0000256" key="1">
    <source>
        <dbReference type="SAM" id="SignalP"/>
    </source>
</evidence>
<keyword evidence="3" id="KW-1185">Reference proteome</keyword>
<feature type="signal peptide" evidence="1">
    <location>
        <begin position="1"/>
        <end position="24"/>
    </location>
</feature>
<proteinExistence type="predicted"/>
<organism evidence="2 3">
    <name type="scientific">Kiloniella antarctica</name>
    <dbReference type="NCBI Taxonomy" id="1550907"/>
    <lineage>
        <taxon>Bacteria</taxon>
        <taxon>Pseudomonadati</taxon>
        <taxon>Pseudomonadota</taxon>
        <taxon>Alphaproteobacteria</taxon>
        <taxon>Rhodospirillales</taxon>
        <taxon>Kiloniellaceae</taxon>
        <taxon>Kiloniella</taxon>
    </lineage>
</organism>